<evidence type="ECO:0000256" key="4">
    <source>
        <dbReference type="ARBA" id="ARBA00022553"/>
    </source>
</evidence>
<dbReference type="Proteomes" id="UP000076632">
    <property type="component" value="Unassembled WGS sequence"/>
</dbReference>
<keyword evidence="2 6" id="KW-0728">SH3 domain</keyword>
<dbReference type="GeneID" id="28899645"/>
<dbReference type="Gene3D" id="2.30.30.40">
    <property type="entry name" value="SH3 Domains"/>
    <property type="match status" value="1"/>
</dbReference>
<dbReference type="PROSITE" id="PS50002">
    <property type="entry name" value="SH3"/>
    <property type="match status" value="1"/>
</dbReference>
<protein>
    <recommendedName>
        <fullName evidence="13">SH3 domain-containing protein</fullName>
    </recommendedName>
</protein>
<feature type="compositionally biased region" description="Basic and acidic residues" evidence="8">
    <location>
        <begin position="331"/>
        <end position="355"/>
    </location>
</feature>
<evidence type="ECO:0000256" key="5">
    <source>
        <dbReference type="ARBA" id="ARBA00023212"/>
    </source>
</evidence>
<feature type="region of interest" description="Disordered" evidence="8">
    <location>
        <begin position="317"/>
        <end position="414"/>
    </location>
</feature>
<comment type="subcellular location">
    <subcellularLocation>
        <location evidence="1">Cytoplasm</location>
        <location evidence="1">Cytoskeleton</location>
    </subcellularLocation>
</comment>
<feature type="region of interest" description="Disordered" evidence="8">
    <location>
        <begin position="440"/>
        <end position="660"/>
    </location>
</feature>
<dbReference type="FunFam" id="2.30.30.40:FF:000164">
    <property type="entry name" value="Cell division control protein"/>
    <property type="match status" value="1"/>
</dbReference>
<dbReference type="Gene3D" id="1.20.1270.60">
    <property type="entry name" value="Arfaptin homology (AH) domain/BAR domain"/>
    <property type="match status" value="1"/>
</dbReference>
<dbReference type="Pfam" id="PF14604">
    <property type="entry name" value="SH3_9"/>
    <property type="match status" value="1"/>
</dbReference>
<dbReference type="STRING" id="1328760.A0A165A0G4"/>
<sequence length="1031" mass="112869">MPGTVVSETPSVSLSFANNFWGKDDAGVQPLIERMHNAKVTCDEIKAFYSARAAIEDEYARKLLSLSHKPLGSSEAGTLKMSLDVTRSELESIAKSHQNIAAQMKSELEEPLSAFAGGLKERRKIVQSCIEKLLRVKIQQTNTVTKTRDRYEQDCLKIKGYLAQGHMVMGHEERKNKAKLEKTQIQLATSSKEYESAVKILEETTGRWNREWKAACDKFQDLEEERLDFMKSSLWSFANIASTVCVSDDASCEKIRLSLEGCEVEKDINNFIREKGTGQEIPDPPKYINFCRGDINDSASEASEDDYTVAQFQRTINPAFRTSSPQPSTYESHHDAHGIHENADQEAKNLEEPEQRQPAPAPVPAPAQGASTRPTAVDYQRSIPNYTDYDQPRPVNANTREQPMAATHPNQMPTRPMQLDYRRAIPAPADLAKHEALATVPHNEYPPDGMTMYCRAGPPSERSSAASPARPSSRDSFSEYSNPTSMSSQEPMPIKKGPIREPSAEHYSRPSSSTIIAPSPQALPPLQTSPGDDGQDQKKRGSFFQSRSPFRRRSKHDQSSLEQSEAPVVSSPTNRNTWGSAPSRQRGDSNNGSLARRPGFGASSPNMLLGGDRRSGSPEPVDPRANFQLNVGNNVFDVASPDKRKKLAQEGSEPSQEELDPIAQALAELKGVKKEAASRISADRYHGLATPIPPATPGAASGPSPMAAASASAAAKRGTPPPSYERPVKMLDPPKPAFTSSQMQRTTRKYVGQTQNMFKAPTEGSNPYERRPPSRPGTRGSQQAEETLRAASPGPSRVPRAASPAPPRPASRAASPAPPRSVSPRPYLTGEQRSTFRSTSPNPYAAASNRPRAMSSSPIKRAPESAYGYHNRSYTADVPRAVSPQPQFKAYERPNSSGSSQGMQLQLAPTPDGGQYGDIHRARTPQSGATRPMTLYGGSSAEPNYSTAVTDNRSRSRSIAESRQFTRDGRQILYFARALYMYQAAIPEELSFAKGDVLAVLALQDDGWFEAEVVGKHGRAGLVPSNYLQNC</sequence>
<dbReference type="InterPro" id="IPR027267">
    <property type="entry name" value="AH/BAR_dom_sf"/>
</dbReference>
<feature type="compositionally biased region" description="Basic and acidic residues" evidence="8">
    <location>
        <begin position="498"/>
        <end position="508"/>
    </location>
</feature>
<feature type="compositionally biased region" description="Basic and acidic residues" evidence="8">
    <location>
        <begin position="672"/>
        <end position="686"/>
    </location>
</feature>
<dbReference type="SMART" id="SM00055">
    <property type="entry name" value="FCH"/>
    <property type="match status" value="1"/>
</dbReference>
<keyword evidence="5" id="KW-0206">Cytoskeleton</keyword>
<feature type="compositionally biased region" description="Low complexity" evidence="8">
    <location>
        <begin position="697"/>
        <end position="715"/>
    </location>
</feature>
<dbReference type="CDD" id="cd00174">
    <property type="entry name" value="SH3"/>
    <property type="match status" value="1"/>
</dbReference>
<evidence type="ECO:0000256" key="2">
    <source>
        <dbReference type="ARBA" id="ARBA00022443"/>
    </source>
</evidence>
<dbReference type="InterPro" id="IPR001452">
    <property type="entry name" value="SH3_domain"/>
</dbReference>
<evidence type="ECO:0000256" key="6">
    <source>
        <dbReference type="PROSITE-ProRule" id="PRU00192"/>
    </source>
</evidence>
<evidence type="ECO:0008006" key="13">
    <source>
        <dbReference type="Google" id="ProtNLM"/>
    </source>
</evidence>
<feature type="compositionally biased region" description="Polar residues" evidence="8">
    <location>
        <begin position="831"/>
        <end position="842"/>
    </location>
</feature>
<dbReference type="InterPro" id="IPR036028">
    <property type="entry name" value="SH3-like_dom_sf"/>
</dbReference>
<keyword evidence="7" id="KW-0175">Coiled coil</keyword>
<dbReference type="SMART" id="SM00326">
    <property type="entry name" value="SH3"/>
    <property type="match status" value="1"/>
</dbReference>
<dbReference type="RefSeq" id="XP_018185329.1">
    <property type="nucleotide sequence ID" value="XM_018334508.1"/>
</dbReference>
<dbReference type="GO" id="GO:1903475">
    <property type="term" value="P:mitotic actomyosin contractile ring assembly"/>
    <property type="evidence" value="ECO:0007669"/>
    <property type="project" value="UniProtKB-ARBA"/>
</dbReference>
<dbReference type="CDD" id="cd07651">
    <property type="entry name" value="F-BAR_PombeCdc15_like"/>
    <property type="match status" value="1"/>
</dbReference>
<dbReference type="SUPFAM" id="SSF50044">
    <property type="entry name" value="SH3-domain"/>
    <property type="match status" value="1"/>
</dbReference>
<feature type="compositionally biased region" description="Low complexity" evidence="8">
    <location>
        <begin position="789"/>
        <end position="803"/>
    </location>
</feature>
<dbReference type="PRINTS" id="PR00452">
    <property type="entry name" value="SH3DOMAIN"/>
</dbReference>
<evidence type="ECO:0000259" key="10">
    <source>
        <dbReference type="PROSITE" id="PS51741"/>
    </source>
</evidence>
<feature type="region of interest" description="Disordered" evidence="8">
    <location>
        <begin position="672"/>
        <end position="906"/>
    </location>
</feature>
<proteinExistence type="predicted"/>
<gene>
    <name evidence="11" type="ORF">L228DRAFT_263627</name>
</gene>
<organism evidence="11 12">
    <name type="scientific">Xylona heveae (strain CBS 132557 / TC161)</name>
    <dbReference type="NCBI Taxonomy" id="1328760"/>
    <lineage>
        <taxon>Eukaryota</taxon>
        <taxon>Fungi</taxon>
        <taxon>Dikarya</taxon>
        <taxon>Ascomycota</taxon>
        <taxon>Pezizomycotina</taxon>
        <taxon>Xylonomycetes</taxon>
        <taxon>Xylonales</taxon>
        <taxon>Xylonaceae</taxon>
        <taxon>Xylona</taxon>
    </lineage>
</organism>
<dbReference type="PANTHER" id="PTHR23065">
    <property type="entry name" value="PROLINE-SERINE-THREONINE PHOSPHATASE INTERACTING PROTEIN 1"/>
    <property type="match status" value="1"/>
</dbReference>
<feature type="compositionally biased region" description="Low complexity" evidence="8">
    <location>
        <begin position="455"/>
        <end position="471"/>
    </location>
</feature>
<reference evidence="11 12" key="1">
    <citation type="journal article" date="2016" name="Fungal Biol.">
        <title>The genome of Xylona heveae provides a window into fungal endophytism.</title>
        <authorList>
            <person name="Gazis R."/>
            <person name="Kuo A."/>
            <person name="Riley R."/>
            <person name="LaButti K."/>
            <person name="Lipzen A."/>
            <person name="Lin J."/>
            <person name="Amirebrahimi M."/>
            <person name="Hesse C.N."/>
            <person name="Spatafora J.W."/>
            <person name="Henrissat B."/>
            <person name="Hainaut M."/>
            <person name="Grigoriev I.V."/>
            <person name="Hibbett D.S."/>
        </authorList>
    </citation>
    <scope>NUCLEOTIDE SEQUENCE [LARGE SCALE GENOMIC DNA]</scope>
    <source>
        <strain evidence="11 12">TC161</strain>
    </source>
</reference>
<dbReference type="Pfam" id="PF00611">
    <property type="entry name" value="FCH"/>
    <property type="match status" value="1"/>
</dbReference>
<feature type="domain" description="SH3" evidence="9">
    <location>
        <begin position="971"/>
        <end position="1031"/>
    </location>
</feature>
<dbReference type="EMBL" id="KV407465">
    <property type="protein sequence ID" value="KZF19774.1"/>
    <property type="molecule type" value="Genomic_DNA"/>
</dbReference>
<dbReference type="GO" id="GO:0009898">
    <property type="term" value="C:cytoplasmic side of plasma membrane"/>
    <property type="evidence" value="ECO:0007669"/>
    <property type="project" value="TreeGrafter"/>
</dbReference>
<keyword evidence="3" id="KW-0963">Cytoplasm</keyword>
<evidence type="ECO:0000256" key="7">
    <source>
        <dbReference type="PROSITE-ProRule" id="PRU01077"/>
    </source>
</evidence>
<dbReference type="GO" id="GO:0005543">
    <property type="term" value="F:phospholipid binding"/>
    <property type="evidence" value="ECO:0007669"/>
    <property type="project" value="TreeGrafter"/>
</dbReference>
<feature type="domain" description="F-BAR" evidence="10">
    <location>
        <begin position="14"/>
        <end position="267"/>
    </location>
</feature>
<evidence type="ECO:0000259" key="9">
    <source>
        <dbReference type="PROSITE" id="PS50002"/>
    </source>
</evidence>
<name>A0A165A0G4_XYLHT</name>
<feature type="compositionally biased region" description="Polar residues" evidence="8">
    <location>
        <begin position="570"/>
        <end position="593"/>
    </location>
</feature>
<dbReference type="AlphaFoldDB" id="A0A165A0G4"/>
<dbReference type="OrthoDB" id="27823at2759"/>
<evidence type="ECO:0000313" key="11">
    <source>
        <dbReference type="EMBL" id="KZF19774.1"/>
    </source>
</evidence>
<keyword evidence="12" id="KW-1185">Reference proteome</keyword>
<dbReference type="InParanoid" id="A0A165A0G4"/>
<accession>A0A165A0G4</accession>
<dbReference type="OMA" id="ETTVRWN"/>
<dbReference type="SUPFAM" id="SSF103657">
    <property type="entry name" value="BAR/IMD domain-like"/>
    <property type="match status" value="1"/>
</dbReference>
<keyword evidence="4" id="KW-0597">Phosphoprotein</keyword>
<dbReference type="PRINTS" id="PR00499">
    <property type="entry name" value="P67PHOX"/>
</dbReference>
<dbReference type="InterPro" id="IPR001060">
    <property type="entry name" value="FCH_dom"/>
</dbReference>
<dbReference type="PANTHER" id="PTHR23065:SF7">
    <property type="entry name" value="NOSTRIN, ISOFORM H"/>
    <property type="match status" value="1"/>
</dbReference>
<dbReference type="PROSITE" id="PS51741">
    <property type="entry name" value="F_BAR"/>
    <property type="match status" value="1"/>
</dbReference>
<dbReference type="GO" id="GO:0120104">
    <property type="term" value="C:mitotic actomyosin contractile ring, proximal layer"/>
    <property type="evidence" value="ECO:0007669"/>
    <property type="project" value="UniProtKB-ARBA"/>
</dbReference>
<dbReference type="GO" id="GO:0106006">
    <property type="term" value="F:cytoskeletal protein-membrane anchor activity"/>
    <property type="evidence" value="ECO:0007669"/>
    <property type="project" value="UniProtKB-ARBA"/>
</dbReference>
<evidence type="ECO:0000256" key="8">
    <source>
        <dbReference type="SAM" id="MobiDB-lite"/>
    </source>
</evidence>
<evidence type="ECO:0000313" key="12">
    <source>
        <dbReference type="Proteomes" id="UP000076632"/>
    </source>
</evidence>
<evidence type="ECO:0000256" key="3">
    <source>
        <dbReference type="ARBA" id="ARBA00022490"/>
    </source>
</evidence>
<feature type="region of interest" description="Disordered" evidence="8">
    <location>
        <begin position="922"/>
        <end position="948"/>
    </location>
</feature>
<feature type="compositionally biased region" description="Polar residues" evidence="8">
    <location>
        <begin position="317"/>
        <end position="330"/>
    </location>
</feature>
<feature type="compositionally biased region" description="Low complexity" evidence="8">
    <location>
        <begin position="896"/>
        <end position="906"/>
    </location>
</feature>
<dbReference type="FunFam" id="1.20.1270.60:FF:000045">
    <property type="entry name" value="Cell division control protein"/>
    <property type="match status" value="1"/>
</dbReference>
<evidence type="ECO:0000256" key="1">
    <source>
        <dbReference type="ARBA" id="ARBA00004245"/>
    </source>
</evidence>
<dbReference type="InterPro" id="IPR031160">
    <property type="entry name" value="F_BAR_dom"/>
</dbReference>
<feature type="compositionally biased region" description="Polar residues" evidence="8">
    <location>
        <begin position="479"/>
        <end position="490"/>
    </location>
</feature>